<dbReference type="EMBL" id="UINC01032158">
    <property type="protein sequence ID" value="SVB19359.1"/>
    <property type="molecule type" value="Genomic_DNA"/>
</dbReference>
<protein>
    <recommendedName>
        <fullName evidence="1">FAD-binding PCMH-type domain-containing protein</fullName>
    </recommendedName>
</protein>
<dbReference type="InterPro" id="IPR006094">
    <property type="entry name" value="Oxid_FAD_bind_N"/>
</dbReference>
<dbReference type="GO" id="GO:0071949">
    <property type="term" value="F:FAD binding"/>
    <property type="evidence" value="ECO:0007669"/>
    <property type="project" value="InterPro"/>
</dbReference>
<name>A0A382C0J9_9ZZZZ</name>
<proteinExistence type="predicted"/>
<organism evidence="2">
    <name type="scientific">marine metagenome</name>
    <dbReference type="NCBI Taxonomy" id="408172"/>
    <lineage>
        <taxon>unclassified sequences</taxon>
        <taxon>metagenomes</taxon>
        <taxon>ecological metagenomes</taxon>
    </lineage>
</organism>
<accession>A0A382C0J9</accession>
<reference evidence="2" key="1">
    <citation type="submission" date="2018-05" db="EMBL/GenBank/DDBJ databases">
        <authorList>
            <person name="Lanie J.A."/>
            <person name="Ng W.-L."/>
            <person name="Kazmierczak K.M."/>
            <person name="Andrzejewski T.M."/>
            <person name="Davidsen T.M."/>
            <person name="Wayne K.J."/>
            <person name="Tettelin H."/>
            <person name="Glass J.I."/>
            <person name="Rusch D."/>
            <person name="Podicherti R."/>
            <person name="Tsui H.-C.T."/>
            <person name="Winkler M.E."/>
        </authorList>
    </citation>
    <scope>NUCLEOTIDE SEQUENCE</scope>
</reference>
<sequence length="260" mass="27247">MNYADRPDHGTTYHTGQTGVVWKRRRVPSDPLLRDLVEVLGPDRVTDGSAARRLYSRDGSVIEGGRAGPVCFPETTGEVVGCVQAARVHGRAFVPRGAGTGLTGGSVPCDDPVMIVTTRMNQILEVDHRRRVAWVEPGVVNLDLARHLAESDLHFAPDPSSQQACTIGGNVANNSGGPHCLAYGVTSAHVAAVEVVLSDGTVVVLGEEQGDSVGLDLRGAFVGGEGTLGVATKIAVRLTQDPPKVATLLLDFVEVADAAT</sequence>
<evidence type="ECO:0000259" key="1">
    <source>
        <dbReference type="PROSITE" id="PS51387"/>
    </source>
</evidence>
<dbReference type="SUPFAM" id="SSF56176">
    <property type="entry name" value="FAD-binding/transporter-associated domain-like"/>
    <property type="match status" value="1"/>
</dbReference>
<evidence type="ECO:0000313" key="2">
    <source>
        <dbReference type="EMBL" id="SVB19359.1"/>
    </source>
</evidence>
<feature type="non-terminal residue" evidence="2">
    <location>
        <position position="260"/>
    </location>
</feature>
<dbReference type="PANTHER" id="PTHR42934">
    <property type="entry name" value="GLYCOLATE OXIDASE SUBUNIT GLCD"/>
    <property type="match status" value="1"/>
</dbReference>
<dbReference type="PANTHER" id="PTHR42934:SF1">
    <property type="entry name" value="GLYCOLATE OXIDASE SUBUNIT GLCD"/>
    <property type="match status" value="1"/>
</dbReference>
<dbReference type="InterPro" id="IPR036318">
    <property type="entry name" value="FAD-bd_PCMH-like_sf"/>
</dbReference>
<dbReference type="Gene3D" id="3.30.465.10">
    <property type="match status" value="1"/>
</dbReference>
<dbReference type="InterPro" id="IPR051914">
    <property type="entry name" value="FAD-linked_OxidoTrans_Type4"/>
</dbReference>
<dbReference type="PROSITE" id="PS51387">
    <property type="entry name" value="FAD_PCMH"/>
    <property type="match status" value="1"/>
</dbReference>
<dbReference type="InterPro" id="IPR016166">
    <property type="entry name" value="FAD-bd_PCMH"/>
</dbReference>
<feature type="domain" description="FAD-binding PCMH-type" evidence="1">
    <location>
        <begin position="62"/>
        <end position="241"/>
    </location>
</feature>
<dbReference type="InterPro" id="IPR016169">
    <property type="entry name" value="FAD-bd_PCMH_sub2"/>
</dbReference>
<dbReference type="AlphaFoldDB" id="A0A382C0J9"/>
<dbReference type="Pfam" id="PF01565">
    <property type="entry name" value="FAD_binding_4"/>
    <property type="match status" value="1"/>
</dbReference>
<gene>
    <name evidence="2" type="ORF">METZ01_LOCUS172213</name>
</gene>